<protein>
    <submittedName>
        <fullName evidence="1">Uncharacterized protein</fullName>
    </submittedName>
</protein>
<dbReference type="VEuPathDB" id="FungiDB:FOZG_04496"/>
<dbReference type="HOGENOM" id="CLU_216058_0_0_1"/>
<dbReference type="AlphaFoldDB" id="W9KN13"/>
<organism evidence="1">
    <name type="scientific">Fusarium oxysporum Fo47</name>
    <dbReference type="NCBI Taxonomy" id="660027"/>
    <lineage>
        <taxon>Eukaryota</taxon>
        <taxon>Fungi</taxon>
        <taxon>Dikarya</taxon>
        <taxon>Ascomycota</taxon>
        <taxon>Pezizomycotina</taxon>
        <taxon>Sordariomycetes</taxon>
        <taxon>Hypocreomycetidae</taxon>
        <taxon>Hypocreales</taxon>
        <taxon>Nectriaceae</taxon>
        <taxon>Fusarium</taxon>
        <taxon>Fusarium oxysporum species complex</taxon>
    </lineage>
</organism>
<reference evidence="1" key="1">
    <citation type="submission" date="2011-06" db="EMBL/GenBank/DDBJ databases">
        <title>The Genome Sequence of Fusarium oxysporum Fo47.</title>
        <authorList>
            <consortium name="The Broad Institute Genome Sequencing Platform"/>
            <person name="Ma L.-J."/>
            <person name="Gale L.R."/>
            <person name="Schwartz D.C."/>
            <person name="Zhou S."/>
            <person name="Corby-Kistler H."/>
            <person name="Young S.K."/>
            <person name="Zeng Q."/>
            <person name="Gargeya S."/>
            <person name="Fitzgerald M."/>
            <person name="Haas B."/>
            <person name="Abouelleil A."/>
            <person name="Alvarado L."/>
            <person name="Arachchi H.M."/>
            <person name="Berlin A."/>
            <person name="Brown A."/>
            <person name="Chapman S.B."/>
            <person name="Chen Z."/>
            <person name="Dunbar C."/>
            <person name="Freedman E."/>
            <person name="Gearin G."/>
            <person name="Gellesch M."/>
            <person name="Goldberg J."/>
            <person name="Griggs A."/>
            <person name="Gujja S."/>
            <person name="Heiman D."/>
            <person name="Howarth C."/>
            <person name="Larson L."/>
            <person name="Lui A."/>
            <person name="MacDonald P.J.P."/>
            <person name="Mehta T."/>
            <person name="Montmayeur A."/>
            <person name="Murphy C."/>
            <person name="Neiman D."/>
            <person name="Pearson M."/>
            <person name="Priest M."/>
            <person name="Roberts A."/>
            <person name="Saif S."/>
            <person name="Shea T."/>
            <person name="Shenoy N."/>
            <person name="Sisk P."/>
            <person name="Stolte C."/>
            <person name="Sykes S."/>
            <person name="Wortman J."/>
            <person name="Nusbaum C."/>
            <person name="Birren B."/>
        </authorList>
    </citation>
    <scope>NUCLEOTIDE SEQUENCE [LARGE SCALE GENOMIC DNA]</scope>
    <source>
        <strain evidence="1">Fo47</strain>
    </source>
</reference>
<gene>
    <name evidence="1" type="ORF">FOZG_04496</name>
</gene>
<sequence length="39" mass="4540">MKQYSHIFGINITIIMQDRKTLQNQTFTFSPDHGWATVA</sequence>
<evidence type="ECO:0000313" key="1">
    <source>
        <dbReference type="EMBL" id="EWZ43385.1"/>
    </source>
</evidence>
<proteinExistence type="predicted"/>
<dbReference type="EMBL" id="JH717898">
    <property type="protein sequence ID" value="EWZ43385.1"/>
    <property type="molecule type" value="Genomic_DNA"/>
</dbReference>
<dbReference type="Proteomes" id="UP000030766">
    <property type="component" value="Unassembled WGS sequence"/>
</dbReference>
<accession>W9KN13</accession>
<name>W9KN13_FUSOX</name>
<reference evidence="1" key="2">
    <citation type="submission" date="2012-06" db="EMBL/GenBank/DDBJ databases">
        <title>Annotation of the Genome Sequence of Fusarium oxysporum Fo47.</title>
        <authorList>
            <consortium name="The Broad Institute Genomics Platform"/>
            <person name="Ma L.-J."/>
            <person name="Corby-Kistler H."/>
            <person name="Broz K."/>
            <person name="Gale L.R."/>
            <person name="Jonkers W."/>
            <person name="O'Donnell K."/>
            <person name="Ploetz R."/>
            <person name="Steinberg C."/>
            <person name="Schwartz D.C."/>
            <person name="VanEtten H."/>
            <person name="Zhou S."/>
            <person name="Young S.K."/>
            <person name="Zeng Q."/>
            <person name="Gargeya S."/>
            <person name="Fitzgerald M."/>
            <person name="Abouelleil A."/>
            <person name="Alvarado L."/>
            <person name="Chapman S.B."/>
            <person name="Gainer-Dewar J."/>
            <person name="Goldberg J."/>
            <person name="Griggs A."/>
            <person name="Gujja S."/>
            <person name="Hansen M."/>
            <person name="Howarth C."/>
            <person name="Imamovic A."/>
            <person name="Ireland A."/>
            <person name="Larimer J."/>
            <person name="McCowan C."/>
            <person name="Murphy C."/>
            <person name="Pearson M."/>
            <person name="Poon T.W."/>
            <person name="Priest M."/>
            <person name="Roberts A."/>
            <person name="Saif S."/>
            <person name="Shea T."/>
            <person name="Sykes S."/>
            <person name="Wortman J."/>
            <person name="Nusbaum C."/>
            <person name="Birren B."/>
        </authorList>
    </citation>
    <scope>NUCLEOTIDE SEQUENCE</scope>
    <source>
        <strain evidence="1">Fo47</strain>
    </source>
</reference>